<dbReference type="PANTHER" id="PTHR15536:SF1">
    <property type="entry name" value="TACHYKININ-3"/>
    <property type="match status" value="1"/>
</dbReference>
<reference evidence="10 11" key="1">
    <citation type="submission" date="2019-08" db="EMBL/GenBank/DDBJ databases">
        <title>A chromosome-level genome assembly, high-density linkage maps, and genome scans reveal the genomic architecture of hybrid incompatibilities underlying speciation via character displacement in darters (Percidae: Etheostominae).</title>
        <authorList>
            <person name="Moran R.L."/>
            <person name="Catchen J.M."/>
            <person name="Fuller R.C."/>
        </authorList>
    </citation>
    <scope>NUCLEOTIDE SEQUENCE [LARGE SCALE GENOMIC DNA]</scope>
    <source>
        <strain evidence="10">EspeVRDwgs_2016</strain>
        <tissue evidence="10">Muscle</tissue>
    </source>
</reference>
<feature type="non-terminal residue" evidence="10">
    <location>
        <position position="307"/>
    </location>
</feature>
<evidence type="ECO:0000256" key="1">
    <source>
        <dbReference type="ARBA" id="ARBA00004613"/>
    </source>
</evidence>
<evidence type="ECO:0000256" key="4">
    <source>
        <dbReference type="ARBA" id="ARBA00022685"/>
    </source>
</evidence>
<protein>
    <submittedName>
        <fullName evidence="10">Uncharacterized protein</fullName>
    </submittedName>
</protein>
<dbReference type="GO" id="GO:0007217">
    <property type="term" value="P:tachykinin receptor signaling pathway"/>
    <property type="evidence" value="ECO:0007669"/>
    <property type="project" value="InterPro"/>
</dbReference>
<evidence type="ECO:0000256" key="5">
    <source>
        <dbReference type="ARBA" id="ARBA00022729"/>
    </source>
</evidence>
<evidence type="ECO:0000256" key="9">
    <source>
        <dbReference type="SAM" id="MobiDB-lite"/>
    </source>
</evidence>
<evidence type="ECO:0000313" key="11">
    <source>
        <dbReference type="Proteomes" id="UP000327493"/>
    </source>
</evidence>
<name>A0A5J5DBK6_9PERO</name>
<dbReference type="AlphaFoldDB" id="A0A5J5DBK6"/>
<dbReference type="EMBL" id="VOFY01000007">
    <property type="protein sequence ID" value="KAA8591079.1"/>
    <property type="molecule type" value="Genomic_DNA"/>
</dbReference>
<dbReference type="GO" id="GO:0005576">
    <property type="term" value="C:extracellular region"/>
    <property type="evidence" value="ECO:0007669"/>
    <property type="project" value="UniProtKB-SubCell"/>
</dbReference>
<keyword evidence="4" id="KW-0165">Cleavage on pair of basic residues</keyword>
<dbReference type="InterPro" id="IPR003635">
    <property type="entry name" value="Neurokinin-B/TAC3"/>
</dbReference>
<keyword evidence="6" id="KW-0027">Amidation</keyword>
<accession>A0A5J5DBK6</accession>
<keyword evidence="5" id="KW-0732">Signal</keyword>
<evidence type="ECO:0000256" key="2">
    <source>
        <dbReference type="ARBA" id="ARBA00007518"/>
    </source>
</evidence>
<dbReference type="PANTHER" id="PTHR15536">
    <property type="entry name" value="TACHYKININ-3"/>
    <property type="match status" value="1"/>
</dbReference>
<keyword evidence="3" id="KW-0964">Secreted</keyword>
<evidence type="ECO:0000256" key="8">
    <source>
        <dbReference type="ARBA" id="ARBA00045164"/>
    </source>
</evidence>
<evidence type="ECO:0000256" key="7">
    <source>
        <dbReference type="ARBA" id="ARBA00023320"/>
    </source>
</evidence>
<dbReference type="Proteomes" id="UP000327493">
    <property type="component" value="Chromosome 7"/>
</dbReference>
<dbReference type="GO" id="GO:0045777">
    <property type="term" value="P:positive regulation of blood pressure"/>
    <property type="evidence" value="ECO:0007669"/>
    <property type="project" value="TreeGrafter"/>
</dbReference>
<comment type="function">
    <text evidence="8">Tachykinins are active peptides which excite neurons, evoke behavioral responses, are potent vasodilators and secretagogues, and contract (directly or indirectly) many smooth muscles. Is a critical central regulator of gonadal function.</text>
</comment>
<feature type="non-terminal residue" evidence="10">
    <location>
        <position position="1"/>
    </location>
</feature>
<gene>
    <name evidence="10" type="ORF">FQN60_002022</name>
</gene>
<evidence type="ECO:0000256" key="3">
    <source>
        <dbReference type="ARBA" id="ARBA00022525"/>
    </source>
</evidence>
<dbReference type="PROSITE" id="PS00267">
    <property type="entry name" value="TACHYKININ"/>
    <property type="match status" value="1"/>
</dbReference>
<organism evidence="10 11">
    <name type="scientific">Etheostoma spectabile</name>
    <name type="common">orangethroat darter</name>
    <dbReference type="NCBI Taxonomy" id="54343"/>
    <lineage>
        <taxon>Eukaryota</taxon>
        <taxon>Metazoa</taxon>
        <taxon>Chordata</taxon>
        <taxon>Craniata</taxon>
        <taxon>Vertebrata</taxon>
        <taxon>Euteleostomi</taxon>
        <taxon>Actinopterygii</taxon>
        <taxon>Neopterygii</taxon>
        <taxon>Teleostei</taxon>
        <taxon>Neoteleostei</taxon>
        <taxon>Acanthomorphata</taxon>
        <taxon>Eupercaria</taxon>
        <taxon>Perciformes</taxon>
        <taxon>Percoidei</taxon>
        <taxon>Percidae</taxon>
        <taxon>Etheostomatinae</taxon>
        <taxon>Etheostoma</taxon>
    </lineage>
</organism>
<dbReference type="InterPro" id="IPR013055">
    <property type="entry name" value="Tachy_Neuro_lke_CS"/>
</dbReference>
<sequence length="307" mass="33873">LGRLIHPDRISLQDLSVHTLLCTIAHAADSLNKLSARQNTGGAEKMRRGLLLVTLFLIMKLRYSQSRCEEPGSRTSTSDQTTGLDNFKRNILKRYSDLDYDSFVGLMGRRNADANAVQAPQKREMNDIFVGLMGRRNSEPDNGPWRREYPERKGIFLNKCRLRSRPPGCLREWAMTQTQAYRGSVAWPVAIRSQVIDVMEGSNGLPVELVTTLLGAKTHSGEVWVLFRAHEHHNIAVATPGGPDMAGPALQVIRPCHHPTENTYLLHGVAPLKPHLTQEEVDAAGPHQEAQGEGPSGAGTLHGDTVS</sequence>
<proteinExistence type="inferred from homology"/>
<feature type="region of interest" description="Disordered" evidence="9">
    <location>
        <begin position="281"/>
        <end position="307"/>
    </location>
</feature>
<keyword evidence="7" id="KW-0527">Neuropeptide</keyword>
<evidence type="ECO:0000256" key="6">
    <source>
        <dbReference type="ARBA" id="ARBA00022815"/>
    </source>
</evidence>
<comment type="caution">
    <text evidence="10">The sequence shown here is derived from an EMBL/GenBank/DDBJ whole genome shotgun (WGS) entry which is preliminary data.</text>
</comment>
<keyword evidence="11" id="KW-1185">Reference proteome</keyword>
<comment type="similarity">
    <text evidence="2">Belongs to the tachykinin family.</text>
</comment>
<evidence type="ECO:0000313" key="10">
    <source>
        <dbReference type="EMBL" id="KAA8591079.1"/>
    </source>
</evidence>
<dbReference type="GO" id="GO:0007218">
    <property type="term" value="P:neuropeptide signaling pathway"/>
    <property type="evidence" value="ECO:0007669"/>
    <property type="project" value="UniProtKB-KW"/>
</dbReference>
<comment type="subcellular location">
    <subcellularLocation>
        <location evidence="1">Secreted</location>
    </subcellularLocation>
</comment>